<dbReference type="Proteomes" id="UP000223596">
    <property type="component" value="Unassembled WGS sequence"/>
</dbReference>
<protein>
    <submittedName>
        <fullName evidence="5">3-oxoacyl-[acyl-carrier-protein] synthase-3</fullName>
    </submittedName>
</protein>
<accession>A0AB36TJ73</accession>
<dbReference type="AlphaFoldDB" id="A0AB36TJ73"/>
<dbReference type="EMBL" id="PDBW01000001">
    <property type="protein sequence ID" value="PFH03391.1"/>
    <property type="molecule type" value="Genomic_DNA"/>
</dbReference>
<reference evidence="5 6" key="1">
    <citation type="submission" date="2017-09" db="EMBL/GenBank/DDBJ databases">
        <title>Evaluation of Pacific Biosciences Sequencing Technology to Finishing C. thermocellum Genome Sequences.</title>
        <authorList>
            <person name="Brown S."/>
        </authorList>
    </citation>
    <scope>NUCLEOTIDE SEQUENCE [LARGE SCALE GENOMIC DNA]</scope>
    <source>
        <strain evidence="5 6">AD2</strain>
    </source>
</reference>
<gene>
    <name evidence="5" type="ORF">M972_112199</name>
</gene>
<feature type="domain" description="Beta-ketoacyl-[acyl-carrier-protein] synthase III N-terminal" evidence="4">
    <location>
        <begin position="124"/>
        <end position="201"/>
    </location>
</feature>
<dbReference type="Pfam" id="PF08545">
    <property type="entry name" value="ACP_syn_III"/>
    <property type="match status" value="1"/>
</dbReference>
<evidence type="ECO:0000259" key="4">
    <source>
        <dbReference type="Pfam" id="PF08545"/>
    </source>
</evidence>
<organism evidence="5 6">
    <name type="scientific">Acetivibrio thermocellus AD2</name>
    <dbReference type="NCBI Taxonomy" id="1138384"/>
    <lineage>
        <taxon>Bacteria</taxon>
        <taxon>Bacillati</taxon>
        <taxon>Bacillota</taxon>
        <taxon>Clostridia</taxon>
        <taxon>Eubacteriales</taxon>
        <taxon>Oscillospiraceae</taxon>
        <taxon>Acetivibrio</taxon>
    </lineage>
</organism>
<dbReference type="PANTHER" id="PTHR34069:SF2">
    <property type="entry name" value="BETA-KETOACYL-[ACYL-CARRIER-PROTEIN] SYNTHASE III"/>
    <property type="match status" value="1"/>
</dbReference>
<dbReference type="InterPro" id="IPR016039">
    <property type="entry name" value="Thiolase-like"/>
</dbReference>
<dbReference type="GO" id="GO:0004315">
    <property type="term" value="F:3-oxoacyl-[acyl-carrier-protein] synthase activity"/>
    <property type="evidence" value="ECO:0007669"/>
    <property type="project" value="InterPro"/>
</dbReference>
<evidence type="ECO:0000313" key="5">
    <source>
        <dbReference type="EMBL" id="PFH03391.1"/>
    </source>
</evidence>
<dbReference type="RefSeq" id="WP_003512155.1">
    <property type="nucleotide sequence ID" value="NZ_CP013828.1"/>
</dbReference>
<name>A0AB36TJ73_ACETH</name>
<dbReference type="SUPFAM" id="SSF53901">
    <property type="entry name" value="Thiolase-like"/>
    <property type="match status" value="1"/>
</dbReference>
<sequence>MNNDIRFPEIKPLKIERYAKIVSTGVGLPERVVTNQDIIDEYDIIATDRAVRYSVGIVERRWVTDEKLEDLVAMAISQCLERAGLDIDSVDRIIYSRLLGDYQVPATSIGALRKLGAKVGIPAFDMTCACSGFMHALDLAIRYIDSGDDYIIILGGGITSQGIQIWKQPNQKTIFLFGDAVVAVLIGYSEVKHFLASYLMTNHLLYDNAFIPFGTTLFKNENVKIEPELFNMNVINGDLILESSVEYCRMITDKLLAETNLTLDDIDFFITSDQSTKIWEAQVKELGIPFEKSLSLFYKYANTVAAMSPLILHELITSGRLKRGDLVMMHAHGAGASSGGMIFRY</sequence>
<evidence type="ECO:0000256" key="2">
    <source>
        <dbReference type="ARBA" id="ARBA00023315"/>
    </source>
</evidence>
<dbReference type="CDD" id="cd00830">
    <property type="entry name" value="KAS_III"/>
    <property type="match status" value="1"/>
</dbReference>
<comment type="caution">
    <text evidence="5">The sequence shown here is derived from an EMBL/GenBank/DDBJ whole genome shotgun (WGS) entry which is preliminary data.</text>
</comment>
<evidence type="ECO:0000313" key="6">
    <source>
        <dbReference type="Proteomes" id="UP000223596"/>
    </source>
</evidence>
<keyword evidence="1" id="KW-0808">Transferase</keyword>
<dbReference type="InterPro" id="IPR013747">
    <property type="entry name" value="ACP_syn_III_C"/>
</dbReference>
<keyword evidence="2" id="KW-0012">Acyltransferase</keyword>
<evidence type="ECO:0000259" key="3">
    <source>
        <dbReference type="Pfam" id="PF08541"/>
    </source>
</evidence>
<dbReference type="PANTHER" id="PTHR34069">
    <property type="entry name" value="3-OXOACYL-[ACYL-CARRIER-PROTEIN] SYNTHASE 3"/>
    <property type="match status" value="1"/>
</dbReference>
<dbReference type="Gene3D" id="3.40.47.10">
    <property type="match status" value="1"/>
</dbReference>
<evidence type="ECO:0000256" key="1">
    <source>
        <dbReference type="ARBA" id="ARBA00022679"/>
    </source>
</evidence>
<dbReference type="GO" id="GO:0006633">
    <property type="term" value="P:fatty acid biosynthetic process"/>
    <property type="evidence" value="ECO:0007669"/>
    <property type="project" value="InterPro"/>
</dbReference>
<feature type="domain" description="Beta-ketoacyl-[acyl-carrier-protein] synthase III C-terminal" evidence="3">
    <location>
        <begin position="256"/>
        <end position="345"/>
    </location>
</feature>
<dbReference type="Pfam" id="PF08541">
    <property type="entry name" value="ACP_syn_III_C"/>
    <property type="match status" value="1"/>
</dbReference>
<proteinExistence type="predicted"/>
<dbReference type="InterPro" id="IPR013751">
    <property type="entry name" value="ACP_syn_III_N"/>
</dbReference>
<dbReference type="GO" id="GO:0044550">
    <property type="term" value="P:secondary metabolite biosynthetic process"/>
    <property type="evidence" value="ECO:0007669"/>
    <property type="project" value="TreeGrafter"/>
</dbReference>
<dbReference type="GeneID" id="35805560"/>